<evidence type="ECO:0000313" key="6">
    <source>
        <dbReference type="Proteomes" id="UP000092932"/>
    </source>
</evidence>
<dbReference type="PANTHER" id="PTHR10907">
    <property type="entry name" value="REGUCALCIN"/>
    <property type="match status" value="1"/>
</dbReference>
<feature type="binding site" evidence="3">
    <location>
        <position position="102"/>
    </location>
    <ligand>
        <name>substrate</name>
    </ligand>
</feature>
<evidence type="ECO:0000256" key="1">
    <source>
        <dbReference type="ARBA" id="ARBA00008853"/>
    </source>
</evidence>
<reference evidence="5 6" key="1">
    <citation type="submission" date="2016-07" db="EMBL/GenBank/DDBJ databases">
        <title>Complete genome sequence of Altererythrobacter dongtanensis KCTC 22672, a type strain with esterase isolated from tidal flat.</title>
        <authorList>
            <person name="Cheng H."/>
            <person name="Wu Y.-H."/>
            <person name="Zhou P."/>
            <person name="Huo Y.-Y."/>
            <person name="Wang C.-S."/>
            <person name="Xu X.-W."/>
        </authorList>
    </citation>
    <scope>NUCLEOTIDE SEQUENCE [LARGE SCALE GENOMIC DNA]</scope>
    <source>
        <strain evidence="5 6">KCTC 22672</strain>
    </source>
</reference>
<dbReference type="InterPro" id="IPR005511">
    <property type="entry name" value="SMP-30"/>
</dbReference>
<keyword evidence="3" id="KW-0862">Zinc</keyword>
<dbReference type="EC" id="3.1.1.15" evidence="5"/>
<protein>
    <submittedName>
        <fullName evidence="5">L-arabinolactonase</fullName>
        <ecNumber evidence="5">3.1.1.15</ecNumber>
    </submittedName>
</protein>
<dbReference type="EMBL" id="CP016591">
    <property type="protein sequence ID" value="ANY18639.1"/>
    <property type="molecule type" value="Genomic_DNA"/>
</dbReference>
<dbReference type="Pfam" id="PF08450">
    <property type="entry name" value="SGL"/>
    <property type="match status" value="1"/>
</dbReference>
<evidence type="ECO:0000259" key="4">
    <source>
        <dbReference type="Pfam" id="PF08450"/>
    </source>
</evidence>
<dbReference type="Proteomes" id="UP000092932">
    <property type="component" value="Chromosome"/>
</dbReference>
<dbReference type="GO" id="GO:0050021">
    <property type="term" value="F:L-arabinonolactonase activity"/>
    <property type="evidence" value="ECO:0007669"/>
    <property type="project" value="UniProtKB-EC"/>
</dbReference>
<dbReference type="PRINTS" id="PR01790">
    <property type="entry name" value="SMP30FAMILY"/>
</dbReference>
<evidence type="ECO:0000256" key="2">
    <source>
        <dbReference type="PIRSR" id="PIRSR605511-1"/>
    </source>
</evidence>
<feature type="binding site" evidence="3">
    <location>
        <position position="17"/>
    </location>
    <ligand>
        <name>a divalent metal cation</name>
        <dbReference type="ChEBI" id="CHEBI:60240"/>
    </ligand>
</feature>
<dbReference type="AlphaFoldDB" id="A0A1B2A901"/>
<dbReference type="RefSeq" id="WP_074428251.1">
    <property type="nucleotide sequence ID" value="NZ_CP016591.1"/>
</dbReference>
<proteinExistence type="inferred from homology"/>
<feature type="binding site" evidence="3">
    <location>
        <position position="148"/>
    </location>
    <ligand>
        <name>a divalent metal cation</name>
        <dbReference type="ChEBI" id="CHEBI:60240"/>
    </ligand>
</feature>
<dbReference type="OrthoDB" id="2633250at2"/>
<name>A0A1B2A901_9SPHN</name>
<dbReference type="InterPro" id="IPR011042">
    <property type="entry name" value="6-blade_b-propeller_TolB-like"/>
</dbReference>
<comment type="similarity">
    <text evidence="1">Belongs to the SMP-30/CGR1 family.</text>
</comment>
<organism evidence="5 6">
    <name type="scientific">Tsuneonella dongtanensis</name>
    <dbReference type="NCBI Taxonomy" id="692370"/>
    <lineage>
        <taxon>Bacteria</taxon>
        <taxon>Pseudomonadati</taxon>
        <taxon>Pseudomonadota</taxon>
        <taxon>Alphaproteobacteria</taxon>
        <taxon>Sphingomonadales</taxon>
        <taxon>Erythrobacteraceae</taxon>
        <taxon>Tsuneonella</taxon>
    </lineage>
</organism>
<dbReference type="SUPFAM" id="SSF63829">
    <property type="entry name" value="Calcium-dependent phosphotriesterase"/>
    <property type="match status" value="1"/>
</dbReference>
<dbReference type="InterPro" id="IPR013658">
    <property type="entry name" value="SGL"/>
</dbReference>
<comment type="cofactor">
    <cofactor evidence="3">
        <name>Zn(2+)</name>
        <dbReference type="ChEBI" id="CHEBI:29105"/>
    </cofactor>
    <text evidence="3">Binds 1 divalent metal cation per subunit.</text>
</comment>
<evidence type="ECO:0000256" key="3">
    <source>
        <dbReference type="PIRSR" id="PIRSR605511-2"/>
    </source>
</evidence>
<dbReference type="STRING" id="692370.A6F68_00103"/>
<feature type="domain" description="SMP-30/Gluconolactonase/LRE-like region" evidence="4">
    <location>
        <begin position="15"/>
        <end position="255"/>
    </location>
</feature>
<dbReference type="PANTHER" id="PTHR10907:SF47">
    <property type="entry name" value="REGUCALCIN"/>
    <property type="match status" value="1"/>
</dbReference>
<dbReference type="Gene3D" id="2.120.10.30">
    <property type="entry name" value="TolB, C-terminal domain"/>
    <property type="match status" value="1"/>
</dbReference>
<sequence length="288" mass="31608">MSVKLECLWPVASTLGEGPRWSTNEQSLYFVDIKKPCLHRIHPETGKTQSWVMPDEIGFVGFSENSEMLGGFSDGIYRIGRNGIRGERIACPEPDLPGNRLNDGIVDADGNLWFGSMDNSEKAETGALYRLSPDGKLVTVDRGYCITNGPAFSPDGKTLYHTDTLRRVIYRFDIEETNVFNRKVFARIDEEEGCPDGLTVDADGCIWSGLWGGWGLLRFAPDGGLITKLEVPTANVTACTFGGRNLDTLFITTARKGLSDIDLLRQPLAGGLFVCDPGVKGLPQHLFA</sequence>
<accession>A0A1B2A901</accession>
<dbReference type="GO" id="GO:0004341">
    <property type="term" value="F:gluconolactonase activity"/>
    <property type="evidence" value="ECO:0007669"/>
    <property type="project" value="TreeGrafter"/>
</dbReference>
<dbReference type="KEGG" id="ado:A6F68_00103"/>
<evidence type="ECO:0000313" key="5">
    <source>
        <dbReference type="EMBL" id="ANY18639.1"/>
    </source>
</evidence>
<feature type="binding site" evidence="3">
    <location>
        <position position="196"/>
    </location>
    <ligand>
        <name>a divalent metal cation</name>
        <dbReference type="ChEBI" id="CHEBI:60240"/>
    </ligand>
</feature>
<keyword evidence="3" id="KW-0479">Metal-binding</keyword>
<keyword evidence="6" id="KW-1185">Reference proteome</keyword>
<feature type="binding site" evidence="3">
    <location>
        <position position="100"/>
    </location>
    <ligand>
        <name>substrate</name>
    </ligand>
</feature>
<gene>
    <name evidence="5" type="primary">araB_1</name>
    <name evidence="5" type="ORF">A6F68_00103</name>
</gene>
<keyword evidence="5" id="KW-0378">Hydrolase</keyword>
<dbReference type="GO" id="GO:0005509">
    <property type="term" value="F:calcium ion binding"/>
    <property type="evidence" value="ECO:0007669"/>
    <property type="project" value="TreeGrafter"/>
</dbReference>
<dbReference type="GO" id="GO:0019853">
    <property type="term" value="P:L-ascorbic acid biosynthetic process"/>
    <property type="evidence" value="ECO:0007669"/>
    <property type="project" value="TreeGrafter"/>
</dbReference>
<feature type="active site" description="Proton donor/acceptor" evidence="2">
    <location>
        <position position="196"/>
    </location>
</feature>